<dbReference type="GO" id="GO:0005524">
    <property type="term" value="F:ATP binding"/>
    <property type="evidence" value="ECO:0007669"/>
    <property type="project" value="InterPro"/>
</dbReference>
<dbReference type="PRINTS" id="PR00988">
    <property type="entry name" value="URIDINKINASE"/>
</dbReference>
<dbReference type="InterPro" id="IPR006083">
    <property type="entry name" value="PRK/URK"/>
</dbReference>
<dbReference type="AlphaFoldDB" id="A0A3E0WI52"/>
<feature type="domain" description="Phosphoribulokinase/uridine kinase" evidence="1">
    <location>
        <begin position="28"/>
        <end position="203"/>
    </location>
</feature>
<dbReference type="InterPro" id="IPR027417">
    <property type="entry name" value="P-loop_NTPase"/>
</dbReference>
<dbReference type="Proteomes" id="UP000256763">
    <property type="component" value="Unassembled WGS sequence"/>
</dbReference>
<organism evidence="2 3">
    <name type="scientific">Alkalilimnicola ehrlichii</name>
    <dbReference type="NCBI Taxonomy" id="351052"/>
    <lineage>
        <taxon>Bacteria</taxon>
        <taxon>Pseudomonadati</taxon>
        <taxon>Pseudomonadota</taxon>
        <taxon>Gammaproteobacteria</taxon>
        <taxon>Chromatiales</taxon>
        <taxon>Ectothiorhodospiraceae</taxon>
        <taxon>Alkalilimnicola</taxon>
    </lineage>
</organism>
<reference evidence="3" key="1">
    <citation type="submission" date="2017-05" db="EMBL/GenBank/DDBJ databases">
        <authorList>
            <person name="Sharma S."/>
            <person name="Sidhu C."/>
            <person name="Pinnaka A.K."/>
        </authorList>
    </citation>
    <scope>NUCLEOTIDE SEQUENCE [LARGE SCALE GENOMIC DNA]</scope>
    <source>
        <strain evidence="3">AK93</strain>
    </source>
</reference>
<dbReference type="Pfam" id="PF00485">
    <property type="entry name" value="PRK"/>
    <property type="match status" value="1"/>
</dbReference>
<keyword evidence="2" id="KW-0808">Transferase</keyword>
<sequence>MPKDIRPNTAPRNNLRALLQHAQRPILLAVAGDSGSGKTTYSQGIRRLLGEDMVAAISLDGYHKEDRAMRKISGRSPLDPRANDLKLIKSHLRTLRAGQAVEIPVYNHETGLFDEPQLVQPKPVILVEGLHALYPNFLPYFDFTLFVDSDREVKWRWKLERDVNCRGYDPEEVKREMQRREVAYKRWVDFQKTHADVIVKVHESELASLAVQEYEGRLPENCYHMEVIVSPSTVPLPALYLPVDFNGMTKHDALPFMLANVPSSYWGRQVNVVHVDGIIPVDAMCQLEQEMVRFTGLTPQSECGLGQPNNPIATLGFTQLVVAWPFLGHIAGLLQQWVDQKTQSRPICKGNPNRDRR</sequence>
<gene>
    <name evidence="2" type="ORF">CAL65_21310</name>
</gene>
<name>A0A3E0WI52_9GAMM</name>
<dbReference type="NCBIfam" id="NF005655">
    <property type="entry name" value="PRK07429.1"/>
    <property type="match status" value="1"/>
</dbReference>
<dbReference type="Gene3D" id="3.40.50.300">
    <property type="entry name" value="P-loop containing nucleotide triphosphate hydrolases"/>
    <property type="match status" value="1"/>
</dbReference>
<keyword evidence="3" id="KW-1185">Reference proteome</keyword>
<evidence type="ECO:0000259" key="1">
    <source>
        <dbReference type="Pfam" id="PF00485"/>
    </source>
</evidence>
<dbReference type="OrthoDB" id="9773443at2"/>
<proteinExistence type="predicted"/>
<accession>A0A3E0WI52</accession>
<evidence type="ECO:0000313" key="2">
    <source>
        <dbReference type="EMBL" id="RFA31841.1"/>
    </source>
</evidence>
<dbReference type="RefSeq" id="WP_116302419.1">
    <property type="nucleotide sequence ID" value="NZ_NFZV01000010.1"/>
</dbReference>
<dbReference type="EMBL" id="NFZW01000039">
    <property type="protein sequence ID" value="RFA31841.1"/>
    <property type="molecule type" value="Genomic_DNA"/>
</dbReference>
<dbReference type="PANTHER" id="PTHR10285">
    <property type="entry name" value="URIDINE KINASE"/>
    <property type="match status" value="1"/>
</dbReference>
<keyword evidence="2" id="KW-0418">Kinase</keyword>
<evidence type="ECO:0000313" key="3">
    <source>
        <dbReference type="Proteomes" id="UP000256763"/>
    </source>
</evidence>
<comment type="caution">
    <text evidence="2">The sequence shown here is derived from an EMBL/GenBank/DDBJ whole genome shotgun (WGS) entry which is preliminary data.</text>
</comment>
<dbReference type="SUPFAM" id="SSF52540">
    <property type="entry name" value="P-loop containing nucleoside triphosphate hydrolases"/>
    <property type="match status" value="1"/>
</dbReference>
<protein>
    <submittedName>
        <fullName evidence="2">Phosphoribulokinase</fullName>
    </submittedName>
</protein>
<dbReference type="GO" id="GO:0016301">
    <property type="term" value="F:kinase activity"/>
    <property type="evidence" value="ECO:0007669"/>
    <property type="project" value="UniProtKB-KW"/>
</dbReference>